<dbReference type="PANTHER" id="PTHR10218:SF231">
    <property type="entry name" value="GUANINE NUCLEOTIDE BINDING PROTEIN (G PROTEIN) ALPHA V1"/>
    <property type="match status" value="1"/>
</dbReference>
<sequence>MKIIHNDGFTSDELRSFRPTVLDNLLASMKFVLNGMGLLRINLESHKHKLHAQTILSCHCCFDEKLVMLPFISNSLQILWNDKGVRLAVARGYEYQLNDSAI</sequence>
<evidence type="ECO:0000256" key="2">
    <source>
        <dbReference type="ARBA" id="ARBA00023134"/>
    </source>
</evidence>
<dbReference type="Proteomes" id="UP000014500">
    <property type="component" value="Unassembled WGS sequence"/>
</dbReference>
<evidence type="ECO:0000313" key="5">
    <source>
        <dbReference type="Proteomes" id="UP000014500"/>
    </source>
</evidence>
<evidence type="ECO:0000256" key="3">
    <source>
        <dbReference type="PIRSR" id="PIRSR601019-1"/>
    </source>
</evidence>
<dbReference type="HOGENOM" id="CLU_014184_6_1_1"/>
<reference evidence="4" key="2">
    <citation type="submission" date="2015-02" db="UniProtKB">
        <authorList>
            <consortium name="EnsemblMetazoa"/>
        </authorList>
    </citation>
    <scope>IDENTIFICATION</scope>
</reference>
<reference evidence="5" key="1">
    <citation type="submission" date="2011-05" db="EMBL/GenBank/DDBJ databases">
        <authorList>
            <person name="Richards S.R."/>
            <person name="Qu J."/>
            <person name="Jiang H."/>
            <person name="Jhangiani S.N."/>
            <person name="Agravi P."/>
            <person name="Goodspeed R."/>
            <person name="Gross S."/>
            <person name="Mandapat C."/>
            <person name="Jackson L."/>
            <person name="Mathew T."/>
            <person name="Pu L."/>
            <person name="Thornton R."/>
            <person name="Saada N."/>
            <person name="Wilczek-Boney K.B."/>
            <person name="Lee S."/>
            <person name="Kovar C."/>
            <person name="Wu Y."/>
            <person name="Scherer S.E."/>
            <person name="Worley K.C."/>
            <person name="Muzny D.M."/>
            <person name="Gibbs R."/>
        </authorList>
    </citation>
    <scope>NUCLEOTIDE SEQUENCE</scope>
    <source>
        <strain evidence="5">Brora</strain>
    </source>
</reference>
<proteinExistence type="predicted"/>
<keyword evidence="5" id="KW-1185">Reference proteome</keyword>
<name>T1JMC1_STRMM</name>
<organism evidence="4 5">
    <name type="scientific">Strigamia maritima</name>
    <name type="common">European centipede</name>
    <name type="synonym">Geophilus maritimus</name>
    <dbReference type="NCBI Taxonomy" id="126957"/>
    <lineage>
        <taxon>Eukaryota</taxon>
        <taxon>Metazoa</taxon>
        <taxon>Ecdysozoa</taxon>
        <taxon>Arthropoda</taxon>
        <taxon>Myriapoda</taxon>
        <taxon>Chilopoda</taxon>
        <taxon>Pleurostigmophora</taxon>
        <taxon>Geophilomorpha</taxon>
        <taxon>Linotaeniidae</taxon>
        <taxon>Strigamia</taxon>
    </lineage>
</organism>
<dbReference type="PROSITE" id="PS51882">
    <property type="entry name" value="G_ALPHA"/>
    <property type="match status" value="1"/>
</dbReference>
<dbReference type="GO" id="GO:0005525">
    <property type="term" value="F:GTP binding"/>
    <property type="evidence" value="ECO:0007669"/>
    <property type="project" value="UniProtKB-KW"/>
</dbReference>
<dbReference type="Gene3D" id="1.10.400.10">
    <property type="entry name" value="GI Alpha 1, domain 2-like"/>
    <property type="match status" value="1"/>
</dbReference>
<dbReference type="STRING" id="126957.T1JMC1"/>
<keyword evidence="2 3" id="KW-0342">GTP-binding</keyword>
<feature type="binding site" evidence="3">
    <location>
        <begin position="99"/>
        <end position="100"/>
    </location>
    <ligand>
        <name>GTP</name>
        <dbReference type="ChEBI" id="CHEBI:37565"/>
    </ligand>
</feature>
<dbReference type="AlphaFoldDB" id="T1JMC1"/>
<dbReference type="GO" id="GO:0001664">
    <property type="term" value="F:G protein-coupled receptor binding"/>
    <property type="evidence" value="ECO:0007669"/>
    <property type="project" value="TreeGrafter"/>
</dbReference>
<dbReference type="eggNOG" id="KOG0082">
    <property type="taxonomic scope" value="Eukaryota"/>
</dbReference>
<evidence type="ECO:0000313" key="4">
    <source>
        <dbReference type="EnsemblMetazoa" id="SMAR015001-PA"/>
    </source>
</evidence>
<evidence type="ECO:0000256" key="1">
    <source>
        <dbReference type="ARBA" id="ARBA00022741"/>
    </source>
</evidence>
<dbReference type="GO" id="GO:0031683">
    <property type="term" value="F:G-protein beta/gamma-subunit complex binding"/>
    <property type="evidence" value="ECO:0007669"/>
    <property type="project" value="InterPro"/>
</dbReference>
<dbReference type="InterPro" id="IPR001019">
    <property type="entry name" value="Gprotein_alpha_su"/>
</dbReference>
<dbReference type="GO" id="GO:0005737">
    <property type="term" value="C:cytoplasm"/>
    <property type="evidence" value="ECO:0007669"/>
    <property type="project" value="TreeGrafter"/>
</dbReference>
<dbReference type="EMBL" id="JH431835">
    <property type="status" value="NOT_ANNOTATED_CDS"/>
    <property type="molecule type" value="Genomic_DNA"/>
</dbReference>
<dbReference type="EnsemblMetazoa" id="SMAR015001-RA">
    <property type="protein sequence ID" value="SMAR015001-PA"/>
    <property type="gene ID" value="SMAR015001"/>
</dbReference>
<dbReference type="GO" id="GO:0005834">
    <property type="term" value="C:heterotrimeric G-protein complex"/>
    <property type="evidence" value="ECO:0007669"/>
    <property type="project" value="TreeGrafter"/>
</dbReference>
<accession>T1JMC1</accession>
<dbReference type="PhylomeDB" id="T1JMC1"/>
<protein>
    <submittedName>
        <fullName evidence="4">Uncharacterized protein</fullName>
    </submittedName>
</protein>
<dbReference type="InterPro" id="IPR011025">
    <property type="entry name" value="GproteinA_insert"/>
</dbReference>
<dbReference type="SUPFAM" id="SSF47895">
    <property type="entry name" value="Transducin (alpha subunit), insertion domain"/>
    <property type="match status" value="1"/>
</dbReference>
<dbReference type="GO" id="GO:0003924">
    <property type="term" value="F:GTPase activity"/>
    <property type="evidence" value="ECO:0007669"/>
    <property type="project" value="InterPro"/>
</dbReference>
<dbReference type="GO" id="GO:0007188">
    <property type="term" value="P:adenylate cyclase-modulating G protein-coupled receptor signaling pathway"/>
    <property type="evidence" value="ECO:0007669"/>
    <property type="project" value="TreeGrafter"/>
</dbReference>
<keyword evidence="1 3" id="KW-0547">Nucleotide-binding</keyword>
<dbReference type="PANTHER" id="PTHR10218">
    <property type="entry name" value="GTP-BINDING PROTEIN ALPHA SUBUNIT"/>
    <property type="match status" value="1"/>
</dbReference>
<dbReference type="Pfam" id="PF00503">
    <property type="entry name" value="G-alpha"/>
    <property type="match status" value="1"/>
</dbReference>
<dbReference type="OMA" id="QECFARE"/>